<dbReference type="GO" id="GO:0005524">
    <property type="term" value="F:ATP binding"/>
    <property type="evidence" value="ECO:0007669"/>
    <property type="project" value="UniProtKB-UniRule"/>
</dbReference>
<evidence type="ECO:0000313" key="15">
    <source>
        <dbReference type="EMBL" id="GGA26464.1"/>
    </source>
</evidence>
<keyword evidence="7 13" id="KW-0547">Nucleotide-binding</keyword>
<keyword evidence="8 13" id="KW-0862">Zinc</keyword>
<feature type="binding site" evidence="13">
    <location>
        <position position="214"/>
    </location>
    <ligand>
        <name>Zn(2+)</name>
        <dbReference type="ChEBI" id="CHEBI:29105"/>
    </ligand>
</feature>
<evidence type="ECO:0000256" key="7">
    <source>
        <dbReference type="ARBA" id="ARBA00022741"/>
    </source>
</evidence>
<dbReference type="Gene3D" id="1.20.120.1910">
    <property type="entry name" value="Cysteine-tRNA ligase, C-terminal anti-codon recognition domain"/>
    <property type="match status" value="1"/>
</dbReference>
<reference evidence="15" key="2">
    <citation type="submission" date="2020-09" db="EMBL/GenBank/DDBJ databases">
        <authorList>
            <person name="Sun Q."/>
            <person name="Zhou Y."/>
        </authorList>
    </citation>
    <scope>NUCLEOTIDE SEQUENCE</scope>
    <source>
        <strain evidence="15">CGMCC 1.12785</strain>
    </source>
</reference>
<feature type="binding site" evidence="13">
    <location>
        <position position="29"/>
    </location>
    <ligand>
        <name>Zn(2+)</name>
        <dbReference type="ChEBI" id="CHEBI:29105"/>
    </ligand>
</feature>
<feature type="binding site" evidence="13">
    <location>
        <position position="243"/>
    </location>
    <ligand>
        <name>Zn(2+)</name>
        <dbReference type="ChEBI" id="CHEBI:29105"/>
    </ligand>
</feature>
<keyword evidence="16" id="KW-1185">Reference proteome</keyword>
<feature type="binding site" evidence="13">
    <location>
        <position position="273"/>
    </location>
    <ligand>
        <name>ATP</name>
        <dbReference type="ChEBI" id="CHEBI:30616"/>
    </ligand>
</feature>
<dbReference type="PANTHER" id="PTHR10890">
    <property type="entry name" value="CYSTEINYL-TRNA SYNTHETASE"/>
    <property type="match status" value="1"/>
</dbReference>
<comment type="catalytic activity">
    <reaction evidence="12 13">
        <text>tRNA(Cys) + L-cysteine + ATP = L-cysteinyl-tRNA(Cys) + AMP + diphosphate</text>
        <dbReference type="Rhea" id="RHEA:17773"/>
        <dbReference type="Rhea" id="RHEA-COMP:9661"/>
        <dbReference type="Rhea" id="RHEA-COMP:9679"/>
        <dbReference type="ChEBI" id="CHEBI:30616"/>
        <dbReference type="ChEBI" id="CHEBI:33019"/>
        <dbReference type="ChEBI" id="CHEBI:35235"/>
        <dbReference type="ChEBI" id="CHEBI:78442"/>
        <dbReference type="ChEBI" id="CHEBI:78517"/>
        <dbReference type="ChEBI" id="CHEBI:456215"/>
        <dbReference type="EC" id="6.1.1.16"/>
    </reaction>
</comment>
<comment type="cofactor">
    <cofactor evidence="13">
        <name>Zn(2+)</name>
        <dbReference type="ChEBI" id="CHEBI:29105"/>
    </cofactor>
    <text evidence="13">Binds 1 zinc ion per subunit.</text>
</comment>
<dbReference type="InterPro" id="IPR015273">
    <property type="entry name" value="Cys-tRNA-synt_Ia_DALR"/>
</dbReference>
<dbReference type="InterPro" id="IPR009080">
    <property type="entry name" value="tRNAsynth_Ia_anticodon-bd"/>
</dbReference>
<evidence type="ECO:0000256" key="12">
    <source>
        <dbReference type="ARBA" id="ARBA00047398"/>
    </source>
</evidence>
<feature type="domain" description="Cysteinyl-tRNA synthetase class Ia DALR" evidence="14">
    <location>
        <begin position="359"/>
        <end position="423"/>
    </location>
</feature>
<keyword evidence="9 13" id="KW-0067">ATP-binding</keyword>
<dbReference type="NCBIfam" id="TIGR00435">
    <property type="entry name" value="cysS"/>
    <property type="match status" value="1"/>
</dbReference>
<dbReference type="CDD" id="cd00672">
    <property type="entry name" value="CysRS_core"/>
    <property type="match status" value="1"/>
</dbReference>
<evidence type="ECO:0000256" key="4">
    <source>
        <dbReference type="ARBA" id="ARBA00022490"/>
    </source>
</evidence>
<dbReference type="GO" id="GO:0005829">
    <property type="term" value="C:cytosol"/>
    <property type="evidence" value="ECO:0007669"/>
    <property type="project" value="TreeGrafter"/>
</dbReference>
<evidence type="ECO:0000256" key="9">
    <source>
        <dbReference type="ARBA" id="ARBA00022840"/>
    </source>
</evidence>
<evidence type="ECO:0000256" key="3">
    <source>
        <dbReference type="ARBA" id="ARBA00011245"/>
    </source>
</evidence>
<evidence type="ECO:0000256" key="11">
    <source>
        <dbReference type="ARBA" id="ARBA00023146"/>
    </source>
</evidence>
<dbReference type="GO" id="GO:0004817">
    <property type="term" value="F:cysteine-tRNA ligase activity"/>
    <property type="evidence" value="ECO:0007669"/>
    <property type="project" value="UniProtKB-UniRule"/>
</dbReference>
<evidence type="ECO:0000256" key="2">
    <source>
        <dbReference type="ARBA" id="ARBA00005594"/>
    </source>
</evidence>
<dbReference type="FunFam" id="3.40.50.620:FF:000068">
    <property type="entry name" value="Cysteine--tRNA ligase"/>
    <property type="match status" value="1"/>
</dbReference>
<sequence>MTFQLYDTQTREARAFEPLNAPAVGIYVCGATVQGAPHLGHLRTAVAFDQLRRWLLYRGYRVTFIRNVTDIDDKILERSAAEGRPWWEHASHYDRQFNAAYDALGVLRPSYDPRATGHITEMIELIERLIERGIAYPALDGSGDVYFSAADFPEYGALTHQRLDDMAPAPDAPPAGKRDPRDFALWKAAKDGEPATASWPAPWGRGRPGWHIECSAMSTKYLGTTFDIHGGGLDLRFPHHENEQAQSRAAGDGFARYWVHAGLLNIGGEKMSKSLGNSVFAAEAIDEAGPLPLRYVLGAAHYRSVLDYDPEESLARAVPVIERLERFLRESRRVLDDELPAPVRAEEGFAGREVDVPEEFAAAMDNDLGVPAALSVLFSTLSEGQKLLDGRESPGQEFGALFRIAAQVQLMLEILGIDPTHPVFASDRTETPQAGVLERLVEELIAGRAAAREHKDFAAADDIRDLLARSGVELTDTPAGTRYTIKER</sequence>
<evidence type="ECO:0000256" key="10">
    <source>
        <dbReference type="ARBA" id="ARBA00022917"/>
    </source>
</evidence>
<dbReference type="InterPro" id="IPR032678">
    <property type="entry name" value="tRNA-synt_1_cat_dom"/>
</dbReference>
<dbReference type="SUPFAM" id="SSF47323">
    <property type="entry name" value="Anticodon-binding domain of a subclass of class I aminoacyl-tRNA synthetases"/>
    <property type="match status" value="1"/>
</dbReference>
<comment type="subcellular location">
    <subcellularLocation>
        <location evidence="1 13">Cytoplasm</location>
    </subcellularLocation>
</comment>
<dbReference type="Pfam" id="PF09190">
    <property type="entry name" value="DALR_2"/>
    <property type="match status" value="1"/>
</dbReference>
<proteinExistence type="inferred from homology"/>
<protein>
    <recommendedName>
        <fullName evidence="13">Cysteine--tRNA ligase</fullName>
        <ecNumber evidence="13">6.1.1.16</ecNumber>
    </recommendedName>
    <alternativeName>
        <fullName evidence="13">Cysteinyl-tRNA synthetase</fullName>
        <shortName evidence="13">CysRS</shortName>
    </alternativeName>
</protein>
<evidence type="ECO:0000313" key="16">
    <source>
        <dbReference type="Proteomes" id="UP000616114"/>
    </source>
</evidence>
<keyword evidence="4 13" id="KW-0963">Cytoplasm</keyword>
<organism evidence="15 16">
    <name type="scientific">Sediminivirga luteola</name>
    <dbReference type="NCBI Taxonomy" id="1774748"/>
    <lineage>
        <taxon>Bacteria</taxon>
        <taxon>Bacillati</taxon>
        <taxon>Actinomycetota</taxon>
        <taxon>Actinomycetes</taxon>
        <taxon>Micrococcales</taxon>
        <taxon>Brevibacteriaceae</taxon>
        <taxon>Sediminivirga</taxon>
    </lineage>
</organism>
<comment type="caution">
    <text evidence="15">The sequence shown here is derived from an EMBL/GenBank/DDBJ whole genome shotgun (WGS) entry which is preliminary data.</text>
</comment>
<dbReference type="AlphaFoldDB" id="A0A8J2U0T9"/>
<evidence type="ECO:0000256" key="13">
    <source>
        <dbReference type="HAMAP-Rule" id="MF_00041"/>
    </source>
</evidence>
<dbReference type="GO" id="GO:0006423">
    <property type="term" value="P:cysteinyl-tRNA aminoacylation"/>
    <property type="evidence" value="ECO:0007669"/>
    <property type="project" value="UniProtKB-UniRule"/>
</dbReference>
<evidence type="ECO:0000256" key="5">
    <source>
        <dbReference type="ARBA" id="ARBA00022598"/>
    </source>
</evidence>
<comment type="subunit">
    <text evidence="3 13">Monomer.</text>
</comment>
<name>A0A8J2U0T9_9MICO</name>
<feature type="binding site" evidence="13">
    <location>
        <position position="239"/>
    </location>
    <ligand>
        <name>Zn(2+)</name>
        <dbReference type="ChEBI" id="CHEBI:29105"/>
    </ligand>
</feature>
<dbReference type="Proteomes" id="UP000616114">
    <property type="component" value="Unassembled WGS sequence"/>
</dbReference>
<dbReference type="InterPro" id="IPR015803">
    <property type="entry name" value="Cys-tRNA-ligase"/>
</dbReference>
<evidence type="ECO:0000259" key="14">
    <source>
        <dbReference type="SMART" id="SM00840"/>
    </source>
</evidence>
<dbReference type="HAMAP" id="MF_00041">
    <property type="entry name" value="Cys_tRNA_synth"/>
    <property type="match status" value="1"/>
</dbReference>
<evidence type="ECO:0000256" key="1">
    <source>
        <dbReference type="ARBA" id="ARBA00004496"/>
    </source>
</evidence>
<dbReference type="PRINTS" id="PR00983">
    <property type="entry name" value="TRNASYNTHCYS"/>
</dbReference>
<keyword evidence="5 13" id="KW-0436">Ligase</keyword>
<dbReference type="SMART" id="SM00840">
    <property type="entry name" value="DALR_2"/>
    <property type="match status" value="1"/>
</dbReference>
<dbReference type="GO" id="GO:0008270">
    <property type="term" value="F:zinc ion binding"/>
    <property type="evidence" value="ECO:0007669"/>
    <property type="project" value="UniProtKB-UniRule"/>
</dbReference>
<dbReference type="InterPro" id="IPR024909">
    <property type="entry name" value="Cys-tRNA/MSH_ligase"/>
</dbReference>
<dbReference type="PANTHER" id="PTHR10890:SF30">
    <property type="entry name" value="CYSTEINE--TRNA LIGASE"/>
    <property type="match status" value="1"/>
</dbReference>
<feature type="short sequence motif" description="'HIGH' region" evidence="13">
    <location>
        <begin position="31"/>
        <end position="41"/>
    </location>
</feature>
<dbReference type="InterPro" id="IPR014729">
    <property type="entry name" value="Rossmann-like_a/b/a_fold"/>
</dbReference>
<dbReference type="Pfam" id="PF01406">
    <property type="entry name" value="tRNA-synt_1e"/>
    <property type="match status" value="1"/>
</dbReference>
<gene>
    <name evidence="13 15" type="primary">cysS</name>
    <name evidence="15" type="ORF">GCM10011333_31710</name>
</gene>
<evidence type="ECO:0000256" key="8">
    <source>
        <dbReference type="ARBA" id="ARBA00022833"/>
    </source>
</evidence>
<dbReference type="EC" id="6.1.1.16" evidence="13"/>
<feature type="short sequence motif" description="'KMSKS' region" evidence="13">
    <location>
        <begin position="270"/>
        <end position="274"/>
    </location>
</feature>
<dbReference type="EMBL" id="BMFY01000018">
    <property type="protein sequence ID" value="GGA26464.1"/>
    <property type="molecule type" value="Genomic_DNA"/>
</dbReference>
<accession>A0A8J2U0T9</accession>
<keyword evidence="11 13" id="KW-0030">Aminoacyl-tRNA synthetase</keyword>
<reference evidence="15" key="1">
    <citation type="journal article" date="2014" name="Int. J. Syst. Evol. Microbiol.">
        <title>Complete genome sequence of Corynebacterium casei LMG S-19264T (=DSM 44701T), isolated from a smear-ripened cheese.</title>
        <authorList>
            <consortium name="US DOE Joint Genome Institute (JGI-PGF)"/>
            <person name="Walter F."/>
            <person name="Albersmeier A."/>
            <person name="Kalinowski J."/>
            <person name="Ruckert C."/>
        </authorList>
    </citation>
    <scope>NUCLEOTIDE SEQUENCE</scope>
    <source>
        <strain evidence="15">CGMCC 1.12785</strain>
    </source>
</reference>
<dbReference type="Gene3D" id="3.40.50.620">
    <property type="entry name" value="HUPs"/>
    <property type="match status" value="1"/>
</dbReference>
<keyword evidence="10 13" id="KW-0648">Protein biosynthesis</keyword>
<comment type="similarity">
    <text evidence="2 13">Belongs to the class-I aminoacyl-tRNA synthetase family.</text>
</comment>
<dbReference type="RefSeq" id="WP_188551873.1">
    <property type="nucleotide sequence ID" value="NZ_BMFY01000018.1"/>
</dbReference>
<keyword evidence="6 13" id="KW-0479">Metal-binding</keyword>
<dbReference type="SUPFAM" id="SSF52374">
    <property type="entry name" value="Nucleotidylyl transferase"/>
    <property type="match status" value="1"/>
</dbReference>
<evidence type="ECO:0000256" key="6">
    <source>
        <dbReference type="ARBA" id="ARBA00022723"/>
    </source>
</evidence>